<evidence type="ECO:0000256" key="1">
    <source>
        <dbReference type="ARBA" id="ARBA00011046"/>
    </source>
</evidence>
<dbReference type="GO" id="GO:0003677">
    <property type="term" value="F:DNA binding"/>
    <property type="evidence" value="ECO:0007669"/>
    <property type="project" value="UniProtKB-KW"/>
</dbReference>
<evidence type="ECO:0000256" key="2">
    <source>
        <dbReference type="ARBA" id="ARBA00023015"/>
    </source>
</evidence>
<evidence type="ECO:0000313" key="6">
    <source>
        <dbReference type="Proteomes" id="UP000622317"/>
    </source>
</evidence>
<evidence type="ECO:0000313" key="5">
    <source>
        <dbReference type="EMBL" id="MBD5778846.1"/>
    </source>
</evidence>
<protein>
    <submittedName>
        <fullName evidence="5">BlaI/MecI/CopY family transcriptional regulator</fullName>
    </submittedName>
</protein>
<keyword evidence="3" id="KW-0238">DNA-binding</keyword>
<proteinExistence type="inferred from homology"/>
<dbReference type="SUPFAM" id="SSF46785">
    <property type="entry name" value="Winged helix' DNA-binding domain"/>
    <property type="match status" value="1"/>
</dbReference>
<dbReference type="AlphaFoldDB" id="A0A927IG70"/>
<dbReference type="InterPro" id="IPR036388">
    <property type="entry name" value="WH-like_DNA-bd_sf"/>
</dbReference>
<comment type="caution">
    <text evidence="5">The sequence shown here is derived from an EMBL/GenBank/DDBJ whole genome shotgun (WGS) entry which is preliminary data.</text>
</comment>
<keyword evidence="2" id="KW-0805">Transcription regulation</keyword>
<dbReference type="Gene3D" id="1.10.10.10">
    <property type="entry name" value="Winged helix-like DNA-binding domain superfamily/Winged helix DNA-binding domain"/>
    <property type="match status" value="1"/>
</dbReference>
<dbReference type="GO" id="GO:0045892">
    <property type="term" value="P:negative regulation of DNA-templated transcription"/>
    <property type="evidence" value="ECO:0007669"/>
    <property type="project" value="InterPro"/>
</dbReference>
<keyword evidence="4" id="KW-0804">Transcription</keyword>
<dbReference type="EMBL" id="JACYFG010000006">
    <property type="protein sequence ID" value="MBD5778846.1"/>
    <property type="molecule type" value="Genomic_DNA"/>
</dbReference>
<sequence>MSMKKKSTGEKLSPMELEIMQSLWKLKAASIREVQESLPEKRQVEYTTVQTIVYRLEKKGAVRRAKKIGNAHIFEPTVTKKSAIGSIVDDFLSLFGGSAEPVMLHMAESGKLSLEDLKALEDAIKQTQGKKGGENE</sequence>
<comment type="similarity">
    <text evidence="1">Belongs to the BlaI transcriptional regulatory family.</text>
</comment>
<organism evidence="5 6">
    <name type="scientific">Pelagicoccus enzymogenes</name>
    <dbReference type="NCBI Taxonomy" id="2773457"/>
    <lineage>
        <taxon>Bacteria</taxon>
        <taxon>Pseudomonadati</taxon>
        <taxon>Verrucomicrobiota</taxon>
        <taxon>Opitutia</taxon>
        <taxon>Puniceicoccales</taxon>
        <taxon>Pelagicoccaceae</taxon>
        <taxon>Pelagicoccus</taxon>
    </lineage>
</organism>
<dbReference type="InterPro" id="IPR005650">
    <property type="entry name" value="BlaI_family"/>
</dbReference>
<evidence type="ECO:0000256" key="3">
    <source>
        <dbReference type="ARBA" id="ARBA00023125"/>
    </source>
</evidence>
<accession>A0A927IG70</accession>
<gene>
    <name evidence="5" type="ORF">IEN85_05035</name>
</gene>
<dbReference type="Pfam" id="PF03965">
    <property type="entry name" value="Penicillinase_R"/>
    <property type="match status" value="1"/>
</dbReference>
<name>A0A927IG70_9BACT</name>
<dbReference type="Proteomes" id="UP000622317">
    <property type="component" value="Unassembled WGS sequence"/>
</dbReference>
<keyword evidence="6" id="KW-1185">Reference proteome</keyword>
<evidence type="ECO:0000256" key="4">
    <source>
        <dbReference type="ARBA" id="ARBA00023163"/>
    </source>
</evidence>
<reference evidence="5" key="1">
    <citation type="submission" date="2020-09" db="EMBL/GenBank/DDBJ databases">
        <title>Pelagicoccus enzymogenes sp. nov. with an EPS production, isolated from marine sediment.</title>
        <authorList>
            <person name="Feng X."/>
        </authorList>
    </citation>
    <scope>NUCLEOTIDE SEQUENCE</scope>
    <source>
        <strain evidence="5">NFK12</strain>
    </source>
</reference>
<dbReference type="InterPro" id="IPR036390">
    <property type="entry name" value="WH_DNA-bd_sf"/>
</dbReference>
<dbReference type="PIRSF" id="PIRSF019455">
    <property type="entry name" value="CopR_AtkY"/>
    <property type="match status" value="1"/>
</dbReference>